<dbReference type="RefSeq" id="XP_007716827.1">
    <property type="nucleotide sequence ID" value="XM_007718637.1"/>
</dbReference>
<gene>
    <name evidence="1" type="ORF">COCCADRAFT_108017</name>
</gene>
<keyword evidence="2" id="KW-1185">Reference proteome</keyword>
<dbReference type="GeneID" id="19143664"/>
<dbReference type="KEGG" id="bze:COCCADRAFT_108017"/>
<dbReference type="EMBL" id="KI964782">
    <property type="protein sequence ID" value="EUC28856.1"/>
    <property type="molecule type" value="Genomic_DNA"/>
</dbReference>
<proteinExistence type="predicted"/>
<organism evidence="1 2">
    <name type="scientific">Cochliobolus carbonum (strain 26-R-13)</name>
    <name type="common">Maize leaf spot fungus</name>
    <name type="synonym">Bipolaris zeicola</name>
    <dbReference type="NCBI Taxonomy" id="930089"/>
    <lineage>
        <taxon>Eukaryota</taxon>
        <taxon>Fungi</taxon>
        <taxon>Dikarya</taxon>
        <taxon>Ascomycota</taxon>
        <taxon>Pezizomycotina</taxon>
        <taxon>Dothideomycetes</taxon>
        <taxon>Pleosporomycetidae</taxon>
        <taxon>Pleosporales</taxon>
        <taxon>Pleosporineae</taxon>
        <taxon>Pleosporaceae</taxon>
        <taxon>Bipolaris</taxon>
    </lineage>
</organism>
<name>W6YCH1_COCC2</name>
<sequence>MPPPKEGLACPVLPCPTLTGLRDEGMHPTGPLSAATMSLIVARLSVVRLRIGPSAVDRGPALRCLPRADAHAHAT</sequence>
<accession>W6YCH1</accession>
<protein>
    <submittedName>
        <fullName evidence="1">Uncharacterized protein</fullName>
    </submittedName>
</protein>
<dbReference type="Proteomes" id="UP000053841">
    <property type="component" value="Unassembled WGS sequence"/>
</dbReference>
<dbReference type="HOGENOM" id="CLU_2670721_0_0_1"/>
<evidence type="ECO:0000313" key="2">
    <source>
        <dbReference type="Proteomes" id="UP000053841"/>
    </source>
</evidence>
<reference evidence="1 2" key="1">
    <citation type="journal article" date="2013" name="PLoS Genet.">
        <title>Comparative genome structure, secondary metabolite, and effector coding capacity across Cochliobolus pathogens.</title>
        <authorList>
            <person name="Condon B.J."/>
            <person name="Leng Y."/>
            <person name="Wu D."/>
            <person name="Bushley K.E."/>
            <person name="Ohm R.A."/>
            <person name="Otillar R."/>
            <person name="Martin J."/>
            <person name="Schackwitz W."/>
            <person name="Grimwood J."/>
            <person name="MohdZainudin N."/>
            <person name="Xue C."/>
            <person name="Wang R."/>
            <person name="Manning V.A."/>
            <person name="Dhillon B."/>
            <person name="Tu Z.J."/>
            <person name="Steffenson B.J."/>
            <person name="Salamov A."/>
            <person name="Sun H."/>
            <person name="Lowry S."/>
            <person name="LaButti K."/>
            <person name="Han J."/>
            <person name="Copeland A."/>
            <person name="Lindquist E."/>
            <person name="Barry K."/>
            <person name="Schmutz J."/>
            <person name="Baker S.E."/>
            <person name="Ciuffetti L.M."/>
            <person name="Grigoriev I.V."/>
            <person name="Zhong S."/>
            <person name="Turgeon B.G."/>
        </authorList>
    </citation>
    <scope>NUCLEOTIDE SEQUENCE [LARGE SCALE GENOMIC DNA]</scope>
    <source>
        <strain evidence="1 2">26-R-13</strain>
    </source>
</reference>
<dbReference type="AlphaFoldDB" id="W6YCH1"/>
<evidence type="ECO:0000313" key="1">
    <source>
        <dbReference type="EMBL" id="EUC28856.1"/>
    </source>
</evidence>